<gene>
    <name evidence="1" type="ORF">C1I91_05175</name>
</gene>
<reference evidence="1 2" key="1">
    <citation type="submission" date="2018-01" db="EMBL/GenBank/DDBJ databases">
        <title>Genome Sequencing and Assembly of Anaerobacter polyendosporus strain CT4.</title>
        <authorList>
            <person name="Tachaapaikoon C."/>
            <person name="Sutheeworapong S."/>
            <person name="Jenjaroenpun P."/>
            <person name="Wongsurawat T."/>
            <person name="Nookeaw I."/>
            <person name="Cheawchanlertfa P."/>
            <person name="Kosugi A."/>
            <person name="Cheevadhanarak S."/>
            <person name="Ratanakhanokchai K."/>
        </authorList>
    </citation>
    <scope>NUCLEOTIDE SEQUENCE [LARGE SCALE GENOMIC DNA]</scope>
    <source>
        <strain evidence="1 2">CT4</strain>
    </source>
</reference>
<evidence type="ECO:0000313" key="2">
    <source>
        <dbReference type="Proteomes" id="UP000286268"/>
    </source>
</evidence>
<name>A0A3R5QS57_9CLOT</name>
<dbReference type="EMBL" id="CP025746">
    <property type="protein sequence ID" value="QAA31103.1"/>
    <property type="molecule type" value="Genomic_DNA"/>
</dbReference>
<protein>
    <submittedName>
        <fullName evidence="1">Uncharacterized protein</fullName>
    </submittedName>
</protein>
<sequence>MFKKILLAFFALIILLCVVIFIKNDLNNSKYTFSSVTEEINYNCSLVMNVENKVYNYETVRIFEIDADKDNILSNKNIEVKNNKLNYCGYQITKNQDFVFTYIDNEKSVLKIKSPLSEDLREFLVTSFLKEGVTNIIVFPFKNTNKIFVNAQGNFYFVNLLSKKITPLNHGKYKIPSMNLKQNVVTIIKVDAFTNLTYVFDEDGNTICKYL</sequence>
<dbReference type="AlphaFoldDB" id="A0A3R5QS57"/>
<organism evidence="1 2">
    <name type="scientific">Clostridium manihotivorum</name>
    <dbReference type="NCBI Taxonomy" id="2320868"/>
    <lineage>
        <taxon>Bacteria</taxon>
        <taxon>Bacillati</taxon>
        <taxon>Bacillota</taxon>
        <taxon>Clostridia</taxon>
        <taxon>Eubacteriales</taxon>
        <taxon>Clostridiaceae</taxon>
        <taxon>Clostridium</taxon>
    </lineage>
</organism>
<proteinExistence type="predicted"/>
<dbReference type="KEGG" id="cmah:C1I91_05175"/>
<keyword evidence="2" id="KW-1185">Reference proteome</keyword>
<dbReference type="Proteomes" id="UP000286268">
    <property type="component" value="Chromosome"/>
</dbReference>
<dbReference type="RefSeq" id="WP_128211753.1">
    <property type="nucleotide sequence ID" value="NZ_CP025746.1"/>
</dbReference>
<dbReference type="OrthoDB" id="1907120at2"/>
<evidence type="ECO:0000313" key="1">
    <source>
        <dbReference type="EMBL" id="QAA31103.1"/>
    </source>
</evidence>
<accession>A0A3R5QS57</accession>